<evidence type="ECO:0000313" key="5">
    <source>
        <dbReference type="Proteomes" id="UP000236286"/>
    </source>
</evidence>
<evidence type="ECO:0000256" key="3">
    <source>
        <dbReference type="HAMAP-Rule" id="MF_01384"/>
    </source>
</evidence>
<reference evidence="4 5" key="1">
    <citation type="submission" date="2017-10" db="EMBL/GenBank/DDBJ databases">
        <title>Genome announcement of Methylocella silvestris TVC from permafrost.</title>
        <authorList>
            <person name="Wang J."/>
            <person name="Geng K."/>
            <person name="Ul-Haque F."/>
            <person name="Crombie A.T."/>
            <person name="Street L.E."/>
            <person name="Wookey P.A."/>
            <person name="Murrell J.C."/>
            <person name="Pratscher J."/>
        </authorList>
    </citation>
    <scope>NUCLEOTIDE SEQUENCE [LARGE SCALE GENOMIC DNA]</scope>
    <source>
        <strain evidence="4 5">TVC</strain>
    </source>
</reference>
<dbReference type="EMBL" id="PDZR01000022">
    <property type="protein sequence ID" value="PNG24887.1"/>
    <property type="molecule type" value="Genomic_DNA"/>
</dbReference>
<dbReference type="GO" id="GO:0005737">
    <property type="term" value="C:cytoplasm"/>
    <property type="evidence" value="ECO:0007669"/>
    <property type="project" value="UniProtKB-SubCell"/>
</dbReference>
<comment type="subunit">
    <text evidence="3">UreD, UreF and UreG form a complex that acts as a GTP-hydrolysis-dependent molecular chaperone, activating the urease apoprotein by helping to assemble the nickel containing metallocenter of UreC. The UreE protein probably delivers the nickel.</text>
</comment>
<evidence type="ECO:0000256" key="1">
    <source>
        <dbReference type="ARBA" id="ARBA00007177"/>
    </source>
</evidence>
<dbReference type="AlphaFoldDB" id="A0A2J7TDN5"/>
<dbReference type="InterPro" id="IPR002669">
    <property type="entry name" value="UreD"/>
</dbReference>
<organism evidence="4 5">
    <name type="scientific">Methylocella silvestris</name>
    <dbReference type="NCBI Taxonomy" id="199596"/>
    <lineage>
        <taxon>Bacteria</taxon>
        <taxon>Pseudomonadati</taxon>
        <taxon>Pseudomonadota</taxon>
        <taxon>Alphaproteobacteria</taxon>
        <taxon>Hyphomicrobiales</taxon>
        <taxon>Beijerinckiaceae</taxon>
        <taxon>Methylocella</taxon>
    </lineage>
</organism>
<comment type="caution">
    <text evidence="4">The sequence shown here is derived from an EMBL/GenBank/DDBJ whole genome shotgun (WGS) entry which is preliminary data.</text>
</comment>
<keyword evidence="3" id="KW-0996">Nickel insertion</keyword>
<dbReference type="HAMAP" id="MF_01384">
    <property type="entry name" value="UreD"/>
    <property type="match status" value="1"/>
</dbReference>
<evidence type="ECO:0000313" key="4">
    <source>
        <dbReference type="EMBL" id="PNG24887.1"/>
    </source>
</evidence>
<keyword evidence="3" id="KW-0963">Cytoplasm</keyword>
<sequence>MSATGSAEEAAGRRSEASLVFAVGGGRTFLQRQRVPYPCHITRPFWLDADCPDLATLYLQSASGGLYRGDHLRLLIEARPGARAHVTTQSATVVHDTGMSPARQETCVAVGHEAFCAVTPDPFILFPNAELASSLNIVLGATSRAIVAEGFACHDPAGNGRAFSRLELSLSIRDEKGGVVVAERSVITGLEAFSRASPLGPYRAYASMIILGPADSAPDPCVVQRVFDDEECLAGVSRLPGAIGLGVRVLAPDGGRMRMGLQAGFNLAFRSLTGVAPARRRK</sequence>
<evidence type="ECO:0000256" key="2">
    <source>
        <dbReference type="ARBA" id="ARBA00023186"/>
    </source>
</evidence>
<protein>
    <recommendedName>
        <fullName evidence="3">Urease accessory protein UreD</fullName>
    </recommendedName>
</protein>
<name>A0A2J7TDN5_METSI</name>
<dbReference type="Proteomes" id="UP000236286">
    <property type="component" value="Unassembled WGS sequence"/>
</dbReference>
<comment type="function">
    <text evidence="3">Required for maturation of urease via the functional incorporation of the urease nickel metallocenter.</text>
</comment>
<dbReference type="Pfam" id="PF01774">
    <property type="entry name" value="UreD"/>
    <property type="match status" value="1"/>
</dbReference>
<gene>
    <name evidence="3" type="primary">ureD</name>
    <name evidence="4" type="ORF">CR492_16175</name>
</gene>
<dbReference type="RefSeq" id="WP_102844771.1">
    <property type="nucleotide sequence ID" value="NZ_PDZR01000022.1"/>
</dbReference>
<dbReference type="OrthoDB" id="9807968at2"/>
<accession>A0A2J7TDN5</accession>
<dbReference type="GO" id="GO:0016151">
    <property type="term" value="F:nickel cation binding"/>
    <property type="evidence" value="ECO:0007669"/>
    <property type="project" value="UniProtKB-UniRule"/>
</dbReference>
<keyword evidence="2 3" id="KW-0143">Chaperone</keyword>
<comment type="subcellular location">
    <subcellularLocation>
        <location evidence="3">Cytoplasm</location>
    </subcellularLocation>
</comment>
<dbReference type="PANTHER" id="PTHR33643:SF1">
    <property type="entry name" value="UREASE ACCESSORY PROTEIN D"/>
    <property type="match status" value="1"/>
</dbReference>
<dbReference type="PANTHER" id="PTHR33643">
    <property type="entry name" value="UREASE ACCESSORY PROTEIN D"/>
    <property type="match status" value="1"/>
</dbReference>
<comment type="similarity">
    <text evidence="1 3">Belongs to the UreD family.</text>
</comment>
<proteinExistence type="inferred from homology"/>